<feature type="transmembrane region" description="Helical" evidence="6">
    <location>
        <begin position="282"/>
        <end position="301"/>
    </location>
</feature>
<accession>A0AA42CLZ5</accession>
<evidence type="ECO:0000256" key="4">
    <source>
        <dbReference type="ARBA" id="ARBA00022989"/>
    </source>
</evidence>
<evidence type="ECO:0000256" key="5">
    <source>
        <dbReference type="ARBA" id="ARBA00023136"/>
    </source>
</evidence>
<dbReference type="PANTHER" id="PTHR32196:SF72">
    <property type="entry name" value="RIBOSE IMPORT PERMEASE PROTEIN RBSC"/>
    <property type="match status" value="1"/>
</dbReference>
<feature type="transmembrane region" description="Helical" evidence="6">
    <location>
        <begin position="180"/>
        <end position="200"/>
    </location>
</feature>
<sequence length="327" mass="33832">MSQSGTITAPAAAGGTRPGVRWGSLAMLVLRSVFLVALFGIALASPGFLSTANLMAMMTSAAFVGCVAIGMTLITVGGNIMSFSLGATVSATTLVFVGALLAWGILPAILVSLLFGMLVALAQGLVIGWFGANPIVVSIAAFALIIGIAPWSTAGTSLFLPAGAGQEVLRGKLLGLPIEFILLIGLAVLGQFLLSFTVFGRNLLMVGSSRWAAEAAGIRAWRTVAGSYLWAGLFAAVAGMLLASRYSKGNMDYGATFDYDAITAVIVGGTAIQGGRGSILRTMIGVLVIEVTRVVLLLNGFRQEWQYLISGVIILSVILLQTTVARK</sequence>
<feature type="transmembrane region" description="Helical" evidence="6">
    <location>
        <begin position="307"/>
        <end position="325"/>
    </location>
</feature>
<keyword evidence="4 6" id="KW-1133">Transmembrane helix</keyword>
<evidence type="ECO:0000313" key="7">
    <source>
        <dbReference type="EMBL" id="MCW6507835.1"/>
    </source>
</evidence>
<feature type="transmembrane region" description="Helical" evidence="6">
    <location>
        <begin position="20"/>
        <end position="42"/>
    </location>
</feature>
<organism evidence="7 8">
    <name type="scientific">Lichenifustis flavocetrariae</name>
    <dbReference type="NCBI Taxonomy" id="2949735"/>
    <lineage>
        <taxon>Bacteria</taxon>
        <taxon>Pseudomonadati</taxon>
        <taxon>Pseudomonadota</taxon>
        <taxon>Alphaproteobacteria</taxon>
        <taxon>Hyphomicrobiales</taxon>
        <taxon>Lichenihabitantaceae</taxon>
        <taxon>Lichenifustis</taxon>
    </lineage>
</organism>
<feature type="transmembrane region" description="Helical" evidence="6">
    <location>
        <begin position="220"/>
        <end position="243"/>
    </location>
</feature>
<dbReference type="CDD" id="cd06579">
    <property type="entry name" value="TM_PBP1_transp_AraH_like"/>
    <property type="match status" value="1"/>
</dbReference>
<keyword evidence="5 6" id="KW-0472">Membrane</keyword>
<dbReference type="GO" id="GO:0022857">
    <property type="term" value="F:transmembrane transporter activity"/>
    <property type="evidence" value="ECO:0007669"/>
    <property type="project" value="InterPro"/>
</dbReference>
<dbReference type="PANTHER" id="PTHR32196">
    <property type="entry name" value="ABC TRANSPORTER PERMEASE PROTEIN YPHD-RELATED-RELATED"/>
    <property type="match status" value="1"/>
</dbReference>
<feature type="transmembrane region" description="Helical" evidence="6">
    <location>
        <begin position="136"/>
        <end position="160"/>
    </location>
</feature>
<proteinExistence type="predicted"/>
<keyword evidence="3 6" id="KW-0812">Transmembrane</keyword>
<dbReference type="Pfam" id="PF02653">
    <property type="entry name" value="BPD_transp_2"/>
    <property type="match status" value="1"/>
</dbReference>
<comment type="subcellular location">
    <subcellularLocation>
        <location evidence="1">Cell membrane</location>
        <topology evidence="1">Multi-pass membrane protein</topology>
    </subcellularLocation>
</comment>
<protein>
    <submittedName>
        <fullName evidence="7">ABC transporter permease</fullName>
    </submittedName>
</protein>
<evidence type="ECO:0000256" key="2">
    <source>
        <dbReference type="ARBA" id="ARBA00022475"/>
    </source>
</evidence>
<evidence type="ECO:0000313" key="8">
    <source>
        <dbReference type="Proteomes" id="UP001165667"/>
    </source>
</evidence>
<evidence type="ECO:0000256" key="3">
    <source>
        <dbReference type="ARBA" id="ARBA00022692"/>
    </source>
</evidence>
<comment type="caution">
    <text evidence="7">The sequence shown here is derived from an EMBL/GenBank/DDBJ whole genome shotgun (WGS) entry which is preliminary data.</text>
</comment>
<reference evidence="7" key="1">
    <citation type="submission" date="2022-05" db="EMBL/GenBank/DDBJ databases">
        <authorList>
            <person name="Pankratov T."/>
        </authorList>
    </citation>
    <scope>NUCLEOTIDE SEQUENCE</scope>
    <source>
        <strain evidence="7">BP6-180914</strain>
    </source>
</reference>
<dbReference type="AlphaFoldDB" id="A0AA42CLZ5"/>
<dbReference type="GO" id="GO:0005886">
    <property type="term" value="C:plasma membrane"/>
    <property type="evidence" value="ECO:0007669"/>
    <property type="project" value="UniProtKB-SubCell"/>
</dbReference>
<feature type="transmembrane region" description="Helical" evidence="6">
    <location>
        <begin position="110"/>
        <end position="130"/>
    </location>
</feature>
<dbReference type="RefSeq" id="WP_282584190.1">
    <property type="nucleotide sequence ID" value="NZ_JAMOIM010000003.1"/>
</dbReference>
<dbReference type="Proteomes" id="UP001165667">
    <property type="component" value="Unassembled WGS sequence"/>
</dbReference>
<evidence type="ECO:0000256" key="6">
    <source>
        <dbReference type="SAM" id="Phobius"/>
    </source>
</evidence>
<keyword evidence="8" id="KW-1185">Reference proteome</keyword>
<keyword evidence="2" id="KW-1003">Cell membrane</keyword>
<dbReference type="EMBL" id="JAMOIM010000003">
    <property type="protein sequence ID" value="MCW6507835.1"/>
    <property type="molecule type" value="Genomic_DNA"/>
</dbReference>
<evidence type="ECO:0000256" key="1">
    <source>
        <dbReference type="ARBA" id="ARBA00004651"/>
    </source>
</evidence>
<dbReference type="InterPro" id="IPR001851">
    <property type="entry name" value="ABC_transp_permease"/>
</dbReference>
<feature type="transmembrane region" description="Helical" evidence="6">
    <location>
        <begin position="54"/>
        <end position="74"/>
    </location>
</feature>
<gene>
    <name evidence="7" type="ORF">M8523_07355</name>
</gene>
<name>A0AA42CLZ5_9HYPH</name>
<feature type="transmembrane region" description="Helical" evidence="6">
    <location>
        <begin position="80"/>
        <end position="103"/>
    </location>
</feature>